<dbReference type="PANTHER" id="PTHR38772">
    <property type="match status" value="1"/>
</dbReference>
<sequence length="364" mass="41450">MPVTHFITHQINKEAQKPAAMVTTTANEAEVDDYCHLVMSQLKGTFVQRASKRYGCFNPEVTRFKGLTLNWLNDQQSFLSWTKKISEQFADMMDNTELEIDGYLAFATEELADTDKLYIFHLREKSNLCLTADMQLSESRILDFSNTGFVLCIDTSALKKEQEEGKHSEEKYFTFSFGRGDKPIQKLFSDFAGFIDTLDTEQETQEFLQIVEEYASTLPEDQSAETKTKVIEYCVEQDKQGEAVEFKTLSGQLDSSAPEKFEQFVALKKRERREVRPRSESTMNEGHNSELAQGESVIKTDLIPDRKSLKNYLRYSGKNKEVTLSFAATALGSDISFDPSENSLTIKNLPSRLLKQLKPESTSD</sequence>
<proteinExistence type="inferred from homology"/>
<dbReference type="STRING" id="698738.OLEAN_C31230"/>
<accession>R4YUZ3</accession>
<reference evidence="4 5" key="1">
    <citation type="journal article" date="2013" name="Nat. Commun.">
        <title>Genome sequence and functional genomic analysis of the oil-degrading bacterium Oleispira antarctica.</title>
        <authorList>
            <person name="Kube M."/>
            <person name="Chernikova T.N."/>
            <person name="Al-Ramahi Y."/>
            <person name="Beloqui A."/>
            <person name="Lopez-Cortez N."/>
            <person name="Guazzaroni M.E."/>
            <person name="Heipieper H.J."/>
            <person name="Klages S."/>
            <person name="Kotsyurbenko O.R."/>
            <person name="Langer I."/>
            <person name="Nechitaylo T.Y."/>
            <person name="Lunsdorf H."/>
            <person name="Fernandez M."/>
            <person name="Juarez S."/>
            <person name="Ciordia S."/>
            <person name="Singer A."/>
            <person name="Kagan O."/>
            <person name="Egorova O."/>
            <person name="Petit P.A."/>
            <person name="Stogios P."/>
            <person name="Kim Y."/>
            <person name="Tchigvintsev A."/>
            <person name="Flick R."/>
            <person name="Denaro R."/>
            <person name="Genovese M."/>
            <person name="Albar J.P."/>
            <person name="Reva O.N."/>
            <person name="Martinez-Gomariz M."/>
            <person name="Tran H."/>
            <person name="Ferrer M."/>
            <person name="Savchenko A."/>
            <person name="Yakunin A.F."/>
            <person name="Yakimov M.M."/>
            <person name="Golyshina O.V."/>
            <person name="Reinhardt R."/>
            <person name="Golyshin P.N."/>
        </authorList>
    </citation>
    <scope>NUCLEOTIDE SEQUENCE [LARGE SCALE GENOMIC DNA]</scope>
</reference>
<evidence type="ECO:0000256" key="1">
    <source>
        <dbReference type="ARBA" id="ARBA00004453"/>
    </source>
</evidence>
<dbReference type="Pfam" id="PF04245">
    <property type="entry name" value="NA37"/>
    <property type="match status" value="1"/>
</dbReference>
<gene>
    <name evidence="4" type="primary">ndpA</name>
    <name evidence="4" type="ORF">OLEAN_C31230</name>
</gene>
<evidence type="ECO:0000256" key="2">
    <source>
        <dbReference type="ARBA" id="ARBA00009035"/>
    </source>
</evidence>
<evidence type="ECO:0000313" key="5">
    <source>
        <dbReference type="Proteomes" id="UP000032749"/>
    </source>
</evidence>
<keyword evidence="3" id="KW-0963">Cytoplasm</keyword>
<dbReference type="Proteomes" id="UP000032749">
    <property type="component" value="Chromosome"/>
</dbReference>
<evidence type="ECO:0000313" key="4">
    <source>
        <dbReference type="EMBL" id="CCK77299.1"/>
    </source>
</evidence>
<dbReference type="GO" id="GO:0009295">
    <property type="term" value="C:nucleoid"/>
    <property type="evidence" value="ECO:0007669"/>
    <property type="project" value="UniProtKB-SubCell"/>
</dbReference>
<comment type="similarity">
    <text evidence="2">Belongs to the YejK family.</text>
</comment>
<comment type="subcellular location">
    <subcellularLocation>
        <location evidence="1">Cytoplasm</location>
        <location evidence="1">Nucleoid</location>
    </subcellularLocation>
</comment>
<dbReference type="OrthoDB" id="9131762at2"/>
<name>R4YUZ3_OLEAN</name>
<dbReference type="KEGG" id="oai:OLEAN_C31230"/>
<dbReference type="AlphaFoldDB" id="R4YUZ3"/>
<keyword evidence="5" id="KW-1185">Reference proteome</keyword>
<dbReference type="PANTHER" id="PTHR38772:SF1">
    <property type="entry name" value="NUCLEOID-ASSOCIATED PROTEIN YEJK"/>
    <property type="match status" value="1"/>
</dbReference>
<protein>
    <submittedName>
        <fullName evidence="4">Nucleoid-associated protein NdpA</fullName>
    </submittedName>
</protein>
<dbReference type="EMBL" id="FO203512">
    <property type="protein sequence ID" value="CCK77299.1"/>
    <property type="molecule type" value="Genomic_DNA"/>
</dbReference>
<dbReference type="HOGENOM" id="CLU_063050_1_0_6"/>
<organism evidence="4 5">
    <name type="scientific">Oleispira antarctica RB-8</name>
    <dbReference type="NCBI Taxonomy" id="698738"/>
    <lineage>
        <taxon>Bacteria</taxon>
        <taxon>Pseudomonadati</taxon>
        <taxon>Pseudomonadota</taxon>
        <taxon>Gammaproteobacteria</taxon>
        <taxon>Oceanospirillales</taxon>
        <taxon>Oceanospirillaceae</taxon>
        <taxon>Oleispira</taxon>
    </lineage>
</organism>
<dbReference type="InterPro" id="IPR007358">
    <property type="entry name" value="Nucleoid_associated_NdpA"/>
</dbReference>
<evidence type="ECO:0000256" key="3">
    <source>
        <dbReference type="ARBA" id="ARBA00022490"/>
    </source>
</evidence>